<keyword evidence="2" id="KW-1185">Reference proteome</keyword>
<protein>
    <submittedName>
        <fullName evidence="1">Uncharacterized protein</fullName>
    </submittedName>
</protein>
<reference evidence="1 2" key="1">
    <citation type="submission" date="2022-12" db="EMBL/GenBank/DDBJ databases">
        <title>Hymenobacter canadensis sp. nov. isolated from lake water of the Cambridge Bay, Canada.</title>
        <authorList>
            <person name="Kim W.H."/>
            <person name="Lee Y.M."/>
        </authorList>
    </citation>
    <scope>NUCLEOTIDE SEQUENCE [LARGE SCALE GENOMIC DNA]</scope>
    <source>
        <strain evidence="1 2">PAMC 29467</strain>
    </source>
</reference>
<proteinExistence type="predicted"/>
<organism evidence="1 2">
    <name type="scientific">Hymenobacter canadensis</name>
    <dbReference type="NCBI Taxonomy" id="2999067"/>
    <lineage>
        <taxon>Bacteria</taxon>
        <taxon>Pseudomonadati</taxon>
        <taxon>Bacteroidota</taxon>
        <taxon>Cytophagia</taxon>
        <taxon>Cytophagales</taxon>
        <taxon>Hymenobacteraceae</taxon>
        <taxon>Hymenobacter</taxon>
    </lineage>
</organism>
<sequence length="137" mass="14948">MAAKLLRLQATLRTSSASGSNLDNDSKMTVKVHYINQTIPLAIYDFIGKDGQGGSTREGDQKIFDITLKDSSLTRDGLNGKAEIEMRIDAVGRDHYAGGVAFLFFFDDGSTALFGFGNFAIGTFHESNTTNQVIRFV</sequence>
<name>A0ABY7LUJ2_9BACT</name>
<gene>
    <name evidence="1" type="ORF">O3303_06300</name>
</gene>
<dbReference type="Proteomes" id="UP001211005">
    <property type="component" value="Chromosome"/>
</dbReference>
<dbReference type="EMBL" id="CP114767">
    <property type="protein sequence ID" value="WBA43171.1"/>
    <property type="molecule type" value="Genomic_DNA"/>
</dbReference>
<dbReference type="RefSeq" id="WP_269561215.1">
    <property type="nucleotide sequence ID" value="NZ_CP114767.1"/>
</dbReference>
<evidence type="ECO:0000313" key="1">
    <source>
        <dbReference type="EMBL" id="WBA43171.1"/>
    </source>
</evidence>
<evidence type="ECO:0000313" key="2">
    <source>
        <dbReference type="Proteomes" id="UP001211005"/>
    </source>
</evidence>
<accession>A0ABY7LUJ2</accession>